<sequence length="249" mass="26442">MRLENKVAVITGGGGGIGRATAIRFSKEGANVMVADMNEETGQETAQMIRDNGGHAEFLRTDVTEPEQVEQLVKKAVDTYGKIDIMVNNAGISHIEAKIPDVPVETWDKVVDVSMKGVYLGMKYAIPEMIDNGGSIINTASVAGIKGQKLLAAYTAAKSGVIAVTKSTALEFGKHNIRVNAIAPGIVDTPITDDWKKTSKWPVLSTANALRRLGQPEEVANAMLFLASDEASFVTGTTLVVDGGTLLGR</sequence>
<dbReference type="FunFam" id="3.40.50.720:FF:000084">
    <property type="entry name" value="Short-chain dehydrogenase reductase"/>
    <property type="match status" value="1"/>
</dbReference>
<keyword evidence="2" id="KW-0560">Oxidoreductase</keyword>
<evidence type="ECO:0000256" key="2">
    <source>
        <dbReference type="ARBA" id="ARBA00023002"/>
    </source>
</evidence>
<gene>
    <name evidence="3" type="ORF">DCC39_11085</name>
</gene>
<organism evidence="3 4">
    <name type="scientific">Pueribacillus theae</name>
    <dbReference type="NCBI Taxonomy" id="2171751"/>
    <lineage>
        <taxon>Bacteria</taxon>
        <taxon>Bacillati</taxon>
        <taxon>Bacillota</taxon>
        <taxon>Bacilli</taxon>
        <taxon>Bacillales</taxon>
        <taxon>Bacillaceae</taxon>
        <taxon>Pueribacillus</taxon>
    </lineage>
</organism>
<dbReference type="EMBL" id="QCZG01000022">
    <property type="protein sequence ID" value="PWA10373.1"/>
    <property type="molecule type" value="Genomic_DNA"/>
</dbReference>
<evidence type="ECO:0000313" key="4">
    <source>
        <dbReference type="Proteomes" id="UP000245998"/>
    </source>
</evidence>
<dbReference type="NCBIfam" id="NF009466">
    <property type="entry name" value="PRK12826.1-2"/>
    <property type="match status" value="1"/>
</dbReference>
<dbReference type="OrthoDB" id="9803333at2"/>
<dbReference type="Pfam" id="PF13561">
    <property type="entry name" value="adh_short_C2"/>
    <property type="match status" value="1"/>
</dbReference>
<dbReference type="NCBIfam" id="NF005559">
    <property type="entry name" value="PRK07231.1"/>
    <property type="match status" value="1"/>
</dbReference>
<dbReference type="PROSITE" id="PS00061">
    <property type="entry name" value="ADH_SHORT"/>
    <property type="match status" value="1"/>
</dbReference>
<comment type="similarity">
    <text evidence="1">Belongs to the short-chain dehydrogenases/reductases (SDR) family.</text>
</comment>
<name>A0A2U1K022_9BACI</name>
<dbReference type="RefSeq" id="WP_116554972.1">
    <property type="nucleotide sequence ID" value="NZ_QCZG01000022.1"/>
</dbReference>
<dbReference type="GO" id="GO:0008206">
    <property type="term" value="P:bile acid metabolic process"/>
    <property type="evidence" value="ECO:0007669"/>
    <property type="project" value="UniProtKB-ARBA"/>
</dbReference>
<reference evidence="3 4" key="1">
    <citation type="submission" date="2018-04" db="EMBL/GenBank/DDBJ databases">
        <title>Camelliibacillus theae gen. nov., sp. nov., isolated from Pu'er tea.</title>
        <authorList>
            <person name="Niu L."/>
        </authorList>
    </citation>
    <scope>NUCLEOTIDE SEQUENCE [LARGE SCALE GENOMIC DNA]</scope>
    <source>
        <strain evidence="3 4">T8</strain>
    </source>
</reference>
<comment type="caution">
    <text evidence="3">The sequence shown here is derived from an EMBL/GenBank/DDBJ whole genome shotgun (WGS) entry which is preliminary data.</text>
</comment>
<dbReference type="SUPFAM" id="SSF51735">
    <property type="entry name" value="NAD(P)-binding Rossmann-fold domains"/>
    <property type="match status" value="1"/>
</dbReference>
<protein>
    <submittedName>
        <fullName evidence="3">Short-chain dehydrogenase</fullName>
    </submittedName>
</protein>
<dbReference type="Gene3D" id="3.40.50.720">
    <property type="entry name" value="NAD(P)-binding Rossmann-like Domain"/>
    <property type="match status" value="1"/>
</dbReference>
<evidence type="ECO:0000313" key="3">
    <source>
        <dbReference type="EMBL" id="PWA10373.1"/>
    </source>
</evidence>
<dbReference type="InterPro" id="IPR036291">
    <property type="entry name" value="NAD(P)-bd_dom_sf"/>
</dbReference>
<dbReference type="AlphaFoldDB" id="A0A2U1K022"/>
<dbReference type="PANTHER" id="PTHR24321:SF8">
    <property type="entry name" value="ESTRADIOL 17-BETA-DEHYDROGENASE 8-RELATED"/>
    <property type="match status" value="1"/>
</dbReference>
<keyword evidence="4" id="KW-1185">Reference proteome</keyword>
<dbReference type="CDD" id="cd05233">
    <property type="entry name" value="SDR_c"/>
    <property type="match status" value="1"/>
</dbReference>
<dbReference type="InterPro" id="IPR020904">
    <property type="entry name" value="Sc_DH/Rdtase_CS"/>
</dbReference>
<dbReference type="PANTHER" id="PTHR24321">
    <property type="entry name" value="DEHYDROGENASES, SHORT CHAIN"/>
    <property type="match status" value="1"/>
</dbReference>
<evidence type="ECO:0000256" key="1">
    <source>
        <dbReference type="ARBA" id="ARBA00006484"/>
    </source>
</evidence>
<dbReference type="Proteomes" id="UP000245998">
    <property type="component" value="Unassembled WGS sequence"/>
</dbReference>
<dbReference type="PRINTS" id="PR00081">
    <property type="entry name" value="GDHRDH"/>
</dbReference>
<proteinExistence type="inferred from homology"/>
<dbReference type="InterPro" id="IPR002347">
    <property type="entry name" value="SDR_fam"/>
</dbReference>
<dbReference type="GO" id="GO:0016491">
    <property type="term" value="F:oxidoreductase activity"/>
    <property type="evidence" value="ECO:0007669"/>
    <property type="project" value="UniProtKB-KW"/>
</dbReference>
<dbReference type="PRINTS" id="PR00080">
    <property type="entry name" value="SDRFAMILY"/>
</dbReference>
<accession>A0A2U1K022</accession>